<evidence type="ECO:0000256" key="1">
    <source>
        <dbReference type="SAM" id="MobiDB-lite"/>
    </source>
</evidence>
<feature type="compositionally biased region" description="Basic and acidic residues" evidence="1">
    <location>
        <begin position="37"/>
        <end position="48"/>
    </location>
</feature>
<keyword evidence="2" id="KW-0472">Membrane</keyword>
<feature type="transmembrane region" description="Helical" evidence="2">
    <location>
        <begin position="61"/>
        <end position="86"/>
    </location>
</feature>
<evidence type="ECO:0000256" key="2">
    <source>
        <dbReference type="SAM" id="Phobius"/>
    </source>
</evidence>
<feature type="transmembrane region" description="Helical" evidence="2">
    <location>
        <begin position="106"/>
        <end position="128"/>
    </location>
</feature>
<evidence type="ECO:0000313" key="5">
    <source>
        <dbReference type="Proteomes" id="UP000006640"/>
    </source>
</evidence>
<keyword evidence="2" id="KW-0812">Transmembrane</keyword>
<evidence type="ECO:0000259" key="3">
    <source>
        <dbReference type="Pfam" id="PF19803"/>
    </source>
</evidence>
<keyword evidence="2" id="KW-1133">Transmembrane helix</keyword>
<dbReference type="EMBL" id="CP001874">
    <property type="protein sequence ID" value="ADG87680.1"/>
    <property type="molecule type" value="Genomic_DNA"/>
</dbReference>
<reference evidence="4 5" key="1">
    <citation type="submission" date="2010-01" db="EMBL/GenBank/DDBJ databases">
        <title>The complete genome of Thermobispora bispora DSM 43833.</title>
        <authorList>
            <consortium name="US DOE Joint Genome Institute (JGI-PGF)"/>
            <person name="Lucas S."/>
            <person name="Copeland A."/>
            <person name="Lapidus A."/>
            <person name="Glavina del Rio T."/>
            <person name="Dalin E."/>
            <person name="Tice H."/>
            <person name="Bruce D."/>
            <person name="Goodwin L."/>
            <person name="Pitluck S."/>
            <person name="Kyrpides N."/>
            <person name="Mavromatis K."/>
            <person name="Ivanova N."/>
            <person name="Mikhailova N."/>
            <person name="Chertkov O."/>
            <person name="Brettin T."/>
            <person name="Detter J.C."/>
            <person name="Han C."/>
            <person name="Larimer F."/>
            <person name="Land M."/>
            <person name="Hauser L."/>
            <person name="Markowitz V."/>
            <person name="Cheng J.-F."/>
            <person name="Hugenholtz P."/>
            <person name="Woyke T."/>
            <person name="Wu D."/>
            <person name="Jando M."/>
            <person name="Schneider S."/>
            <person name="Klenk H.-P."/>
            <person name="Eisen J.A."/>
        </authorList>
    </citation>
    <scope>NUCLEOTIDE SEQUENCE [LARGE SCALE GENOMIC DNA]</scope>
    <source>
        <strain evidence="5">ATCC 19993 / DSM 43833 / CBS 139.67 / JCM 10125 / KCTC 9307 / NBRC 14880 / R51</strain>
    </source>
</reference>
<dbReference type="Pfam" id="PF19803">
    <property type="entry name" value="DUF6286"/>
    <property type="match status" value="1"/>
</dbReference>
<sequence length="225" mass="23064">MRGERLVSMVQDIFGGVRAGEGLGRGKPAASGTAVERPAEPRPDDRAGRRAAAALRPVRRLAATAVAAALAVTGSALTFEIAGLLAGSPVADWGLHRAAGAAFGDSAVACAAIFMILAGMGLLALALLPGRPRLVPLARGDERTVIGLTRAGLRRTLAAAAGSVDGVRRARVRILARRIEVGVVVGDRPIGPVLHEVGAAVGGLLSALRVSFTREVVVRLCRRNG</sequence>
<gene>
    <name evidence="4" type="ordered locus">Tbis_0957</name>
</gene>
<accession>D6Y785</accession>
<proteinExistence type="predicted"/>
<dbReference type="AlphaFoldDB" id="D6Y785"/>
<dbReference type="KEGG" id="tbi:Tbis_0957"/>
<evidence type="ECO:0000313" key="4">
    <source>
        <dbReference type="EMBL" id="ADG87680.1"/>
    </source>
</evidence>
<dbReference type="RefSeq" id="WP_013131213.1">
    <property type="nucleotide sequence ID" value="NC_014165.1"/>
</dbReference>
<feature type="domain" description="DUF6286" evidence="3">
    <location>
        <begin position="117"/>
        <end position="220"/>
    </location>
</feature>
<dbReference type="Proteomes" id="UP000006640">
    <property type="component" value="Chromosome"/>
</dbReference>
<dbReference type="HOGENOM" id="CLU_107178_0_0_11"/>
<feature type="region of interest" description="Disordered" evidence="1">
    <location>
        <begin position="24"/>
        <end position="49"/>
    </location>
</feature>
<protein>
    <recommendedName>
        <fullName evidence="3">DUF6286 domain-containing protein</fullName>
    </recommendedName>
</protein>
<name>D6Y785_THEBD</name>
<dbReference type="eggNOG" id="ENOG5034AFB">
    <property type="taxonomic scope" value="Bacteria"/>
</dbReference>
<organism evidence="4 5">
    <name type="scientific">Thermobispora bispora (strain ATCC 19993 / DSM 43833 / CBS 139.67 / JCM 10125 / KCTC 9307 / NBRC 14880 / R51)</name>
    <dbReference type="NCBI Taxonomy" id="469371"/>
    <lineage>
        <taxon>Bacteria</taxon>
        <taxon>Bacillati</taxon>
        <taxon>Actinomycetota</taxon>
        <taxon>Actinomycetes</taxon>
        <taxon>Streptosporangiales</taxon>
        <taxon>Streptosporangiaceae</taxon>
        <taxon>Thermobispora</taxon>
    </lineage>
</organism>
<dbReference type="InterPro" id="IPR046253">
    <property type="entry name" value="DUF6286"/>
</dbReference>
<keyword evidence="5" id="KW-1185">Reference proteome</keyword>